<dbReference type="Gene3D" id="2.10.109.10">
    <property type="entry name" value="Umud Fragment, subunit A"/>
    <property type="match status" value="1"/>
</dbReference>
<evidence type="ECO:0000256" key="3">
    <source>
        <dbReference type="ARBA" id="ARBA00022989"/>
    </source>
</evidence>
<dbReference type="InterPro" id="IPR001733">
    <property type="entry name" value="Peptidase_S26B"/>
</dbReference>
<keyword evidence="4 7" id="KW-0472">Membrane</keyword>
<dbReference type="InterPro" id="IPR036286">
    <property type="entry name" value="LexA/Signal_pep-like_sf"/>
</dbReference>
<dbReference type="EMBL" id="CP088295">
    <property type="protein sequence ID" value="UUY03196.1"/>
    <property type="molecule type" value="Genomic_DNA"/>
</dbReference>
<dbReference type="SUPFAM" id="SSF51306">
    <property type="entry name" value="LexA/Signal peptidase"/>
    <property type="match status" value="1"/>
</dbReference>
<dbReference type="Proteomes" id="UP001058860">
    <property type="component" value="Chromosome"/>
</dbReference>
<sequence>MRESTATVVQSWDPGPAPALPSRGRRPAFWRRAIGRVSAVLLVFLVGSAVLVVGLILAGIKPRVEATGSMEPALSPGDLVFVREIPAYEARVGDVVAFQDPSGRDRIIVHRATKIAPMPGDRLAFTTRGDANSASESWQVRTEGRMGVVSFSVPVAGTLLTPFRGIPWGLLPLLATVALGGLALRRIWSAG</sequence>
<dbReference type="RefSeq" id="WP_353863708.1">
    <property type="nucleotide sequence ID" value="NZ_CP088295.1"/>
</dbReference>
<feature type="transmembrane region" description="Helical" evidence="7">
    <location>
        <begin position="33"/>
        <end position="60"/>
    </location>
</feature>
<feature type="compositionally biased region" description="Polar residues" evidence="6">
    <location>
        <begin position="1"/>
        <end position="10"/>
    </location>
</feature>
<dbReference type="InterPro" id="IPR019533">
    <property type="entry name" value="Peptidase_S26"/>
</dbReference>
<feature type="transmembrane region" description="Helical" evidence="7">
    <location>
        <begin position="165"/>
        <end position="184"/>
    </location>
</feature>
<feature type="domain" description="Peptidase S26" evidence="8">
    <location>
        <begin position="43"/>
        <end position="125"/>
    </location>
</feature>
<reference evidence="10" key="1">
    <citation type="submission" date="2021-11" db="EMBL/GenBank/DDBJ databases">
        <title>Cultivation dependent microbiological survey of springs from the worlds oldest radium mine currently devoted to the extraction of radon-saturated water.</title>
        <authorList>
            <person name="Kapinusova G."/>
            <person name="Smrhova T."/>
            <person name="Strejcek M."/>
            <person name="Suman J."/>
            <person name="Jani K."/>
            <person name="Pajer P."/>
            <person name="Uhlik O."/>
        </authorList>
    </citation>
    <scope>NUCLEOTIDE SEQUENCE [LARGE SCALE GENOMIC DNA]</scope>
    <source>
        <strain evidence="10">J379</strain>
    </source>
</reference>
<accession>A0ABY5PET2</accession>
<evidence type="ECO:0000256" key="7">
    <source>
        <dbReference type="SAM" id="Phobius"/>
    </source>
</evidence>
<dbReference type="NCBIfam" id="TIGR02228">
    <property type="entry name" value="sigpep_I_arch"/>
    <property type="match status" value="1"/>
</dbReference>
<dbReference type="PANTHER" id="PTHR10806:SF6">
    <property type="entry name" value="SIGNAL PEPTIDASE COMPLEX CATALYTIC SUBUNIT SEC11"/>
    <property type="match status" value="1"/>
</dbReference>
<proteinExistence type="predicted"/>
<feature type="region of interest" description="Disordered" evidence="6">
    <location>
        <begin position="1"/>
        <end position="23"/>
    </location>
</feature>
<comment type="subcellular location">
    <subcellularLocation>
        <location evidence="1">Membrane</location>
    </subcellularLocation>
</comment>
<organism evidence="9 10">
    <name type="scientific">Svornostia abyssi</name>
    <dbReference type="NCBI Taxonomy" id="2898438"/>
    <lineage>
        <taxon>Bacteria</taxon>
        <taxon>Bacillati</taxon>
        <taxon>Actinomycetota</taxon>
        <taxon>Thermoleophilia</taxon>
        <taxon>Solirubrobacterales</taxon>
        <taxon>Baekduiaceae</taxon>
        <taxon>Svornostia</taxon>
    </lineage>
</organism>
<name>A0ABY5PET2_9ACTN</name>
<dbReference type="Pfam" id="PF10502">
    <property type="entry name" value="Peptidase_S26"/>
    <property type="match status" value="1"/>
</dbReference>
<evidence type="ECO:0000256" key="5">
    <source>
        <dbReference type="NCBIfam" id="TIGR02228"/>
    </source>
</evidence>
<evidence type="ECO:0000256" key="2">
    <source>
        <dbReference type="ARBA" id="ARBA00022692"/>
    </source>
</evidence>
<dbReference type="EC" id="3.4.21.89" evidence="5"/>
<evidence type="ECO:0000256" key="4">
    <source>
        <dbReference type="ARBA" id="ARBA00023136"/>
    </source>
</evidence>
<keyword evidence="3 7" id="KW-1133">Transmembrane helix</keyword>
<evidence type="ECO:0000313" key="10">
    <source>
        <dbReference type="Proteomes" id="UP001058860"/>
    </source>
</evidence>
<evidence type="ECO:0000256" key="6">
    <source>
        <dbReference type="SAM" id="MobiDB-lite"/>
    </source>
</evidence>
<evidence type="ECO:0000256" key="1">
    <source>
        <dbReference type="ARBA" id="ARBA00004370"/>
    </source>
</evidence>
<evidence type="ECO:0000259" key="8">
    <source>
        <dbReference type="Pfam" id="PF10502"/>
    </source>
</evidence>
<keyword evidence="2 7" id="KW-0812">Transmembrane</keyword>
<dbReference type="CDD" id="cd06530">
    <property type="entry name" value="S26_SPase_I"/>
    <property type="match status" value="1"/>
</dbReference>
<keyword evidence="9" id="KW-0378">Hydrolase</keyword>
<gene>
    <name evidence="9" type="ORF">LRS13_21380</name>
</gene>
<dbReference type="GO" id="GO:0009003">
    <property type="term" value="F:signal peptidase activity"/>
    <property type="evidence" value="ECO:0007669"/>
    <property type="project" value="UniProtKB-EC"/>
</dbReference>
<keyword evidence="10" id="KW-1185">Reference proteome</keyword>
<dbReference type="PANTHER" id="PTHR10806">
    <property type="entry name" value="SIGNAL PEPTIDASE COMPLEX CATALYTIC SUBUNIT SEC11"/>
    <property type="match status" value="1"/>
</dbReference>
<protein>
    <recommendedName>
        <fullName evidence="5">Signal peptidase I</fullName>
        <ecNumber evidence="5">3.4.21.89</ecNumber>
    </recommendedName>
</protein>
<evidence type="ECO:0000313" key="9">
    <source>
        <dbReference type="EMBL" id="UUY03196.1"/>
    </source>
</evidence>